<dbReference type="RefSeq" id="XP_022298996.1">
    <property type="nucleotide sequence ID" value="XM_022443288.1"/>
</dbReference>
<dbReference type="AlphaFoldDB" id="A0A8B8B7B9"/>
<feature type="region of interest" description="Disordered" evidence="1">
    <location>
        <begin position="224"/>
        <end position="252"/>
    </location>
</feature>
<organism evidence="3 4">
    <name type="scientific">Crassostrea virginica</name>
    <name type="common">Eastern oyster</name>
    <dbReference type="NCBI Taxonomy" id="6565"/>
    <lineage>
        <taxon>Eukaryota</taxon>
        <taxon>Metazoa</taxon>
        <taxon>Spiralia</taxon>
        <taxon>Lophotrochozoa</taxon>
        <taxon>Mollusca</taxon>
        <taxon>Bivalvia</taxon>
        <taxon>Autobranchia</taxon>
        <taxon>Pteriomorphia</taxon>
        <taxon>Ostreida</taxon>
        <taxon>Ostreoidea</taxon>
        <taxon>Ostreidae</taxon>
        <taxon>Crassostrea</taxon>
    </lineage>
</organism>
<evidence type="ECO:0000313" key="4">
    <source>
        <dbReference type="RefSeq" id="XP_022298996.1"/>
    </source>
</evidence>
<proteinExistence type="predicted"/>
<dbReference type="GeneID" id="111107886"/>
<protein>
    <submittedName>
        <fullName evidence="4">Uncharacterized protein LOC111107886</fullName>
    </submittedName>
</protein>
<feature type="transmembrane region" description="Helical" evidence="2">
    <location>
        <begin position="178"/>
        <end position="201"/>
    </location>
</feature>
<reference evidence="4" key="1">
    <citation type="submission" date="2025-08" db="UniProtKB">
        <authorList>
            <consortium name="RefSeq"/>
        </authorList>
    </citation>
    <scope>IDENTIFICATION</scope>
    <source>
        <tissue evidence="4">Whole sample</tissue>
    </source>
</reference>
<evidence type="ECO:0000313" key="3">
    <source>
        <dbReference type="Proteomes" id="UP000694844"/>
    </source>
</evidence>
<accession>A0A8B8B7B9</accession>
<keyword evidence="2" id="KW-1133">Transmembrane helix</keyword>
<evidence type="ECO:0000256" key="1">
    <source>
        <dbReference type="SAM" id="MobiDB-lite"/>
    </source>
</evidence>
<name>A0A8B8B7B9_CRAVI</name>
<keyword evidence="3" id="KW-1185">Reference proteome</keyword>
<keyword evidence="2" id="KW-0472">Membrane</keyword>
<gene>
    <name evidence="4" type="primary">LOC111107886</name>
</gene>
<evidence type="ECO:0000256" key="2">
    <source>
        <dbReference type="SAM" id="Phobius"/>
    </source>
</evidence>
<dbReference type="KEGG" id="cvn:111107886"/>
<dbReference type="OrthoDB" id="6212058at2759"/>
<sequence>MRKSDENLHPRKNVICSFNITHPVDKFCSSICDSKSGQCCINLTRRVYISYDRGQKITNEVKKDIQLCQRCNMSGCSDVPCNESTNEVYCSNVKIFPEWSSSSLQPPTRRDNKSMFHTISISTTNITRGHSRSMTTERVNKFSTTLQNSVDLVSSFPNASSTIATTQSPMDNGNQDDFPFQVGFLVSTIGISIICMGLFAYCMRKSIYVNLAFLTRRKRNGISLPTGSTLSARNDAGTGGLESNHRSQNVRPSTQNYSFNYSLVDNNKLGNQLVGEKEEQYHHLGQQDFEYNENDNYMMVGYNSNTERVHFVEGEDHYNYLRENRRSRCEEDDTYSHANNMDRPYPSDYSVVNMKRNSREIIGADLYDHFESRK</sequence>
<keyword evidence="2" id="KW-0812">Transmembrane</keyword>
<dbReference type="Proteomes" id="UP000694844">
    <property type="component" value="Chromosome 8"/>
</dbReference>